<organism evidence="1 2">
    <name type="scientific">Candidatus Daviesbacteria bacterium RIFCSPHIGHO2_12_FULL_43_11</name>
    <dbReference type="NCBI Taxonomy" id="1797780"/>
    <lineage>
        <taxon>Bacteria</taxon>
        <taxon>Candidatus Daviesiibacteriota</taxon>
    </lineage>
</organism>
<protein>
    <submittedName>
        <fullName evidence="1">Uncharacterized protein</fullName>
    </submittedName>
</protein>
<name>A0A1F5K0E9_9BACT</name>
<proteinExistence type="predicted"/>
<sequence>MEATNTPETIRKEDIRIKPPTTNGTAIIIQRHGKYIRDKESERVGSLDSEAFMEAKAQSAAVVKDTLLALPPEERNKVDFLVVASDTYFIKGQRSMETAQAVLEGIEQVLGEENLSGNYLLNESSRIRGNPGPRPTPQLREPNMFTQAPEFEKFLLEHNPDDFWIAFEDDRYSEIRKKMGAEGPIELGDRLNHSLNLLSRFARRYHINNPDRRLVIWADSHYDTISPYIKQYVVPERKGYLPVDYGAGIGINISPEGAATTEIEGTTYNVPLNA</sequence>
<evidence type="ECO:0000313" key="1">
    <source>
        <dbReference type="EMBL" id="OGE34392.1"/>
    </source>
</evidence>
<comment type="caution">
    <text evidence="1">The sequence shown here is derived from an EMBL/GenBank/DDBJ whole genome shotgun (WGS) entry which is preliminary data.</text>
</comment>
<dbReference type="Proteomes" id="UP000176405">
    <property type="component" value="Unassembled WGS sequence"/>
</dbReference>
<dbReference type="EMBL" id="MFDH01000036">
    <property type="protein sequence ID" value="OGE34392.1"/>
    <property type="molecule type" value="Genomic_DNA"/>
</dbReference>
<reference evidence="1 2" key="1">
    <citation type="journal article" date="2016" name="Nat. Commun.">
        <title>Thousands of microbial genomes shed light on interconnected biogeochemical processes in an aquifer system.</title>
        <authorList>
            <person name="Anantharaman K."/>
            <person name="Brown C.T."/>
            <person name="Hug L.A."/>
            <person name="Sharon I."/>
            <person name="Castelle C.J."/>
            <person name="Probst A.J."/>
            <person name="Thomas B.C."/>
            <person name="Singh A."/>
            <person name="Wilkins M.J."/>
            <person name="Karaoz U."/>
            <person name="Brodie E.L."/>
            <person name="Williams K.H."/>
            <person name="Hubbard S.S."/>
            <person name="Banfield J.F."/>
        </authorList>
    </citation>
    <scope>NUCLEOTIDE SEQUENCE [LARGE SCALE GENOMIC DNA]</scope>
</reference>
<dbReference type="AlphaFoldDB" id="A0A1F5K0E9"/>
<gene>
    <name evidence="1" type="ORF">A3E45_02250</name>
</gene>
<evidence type="ECO:0000313" key="2">
    <source>
        <dbReference type="Proteomes" id="UP000176405"/>
    </source>
</evidence>
<accession>A0A1F5K0E9</accession>